<evidence type="ECO:0000313" key="2">
    <source>
        <dbReference type="EMBL" id="KAF1848888.1"/>
    </source>
</evidence>
<dbReference type="RefSeq" id="XP_040791451.1">
    <property type="nucleotide sequence ID" value="XM_040938719.1"/>
</dbReference>
<dbReference type="GeneID" id="63855976"/>
<comment type="caution">
    <text evidence="2">The sequence shown here is derived from an EMBL/GenBank/DDBJ whole genome shotgun (WGS) entry which is preliminary data.</text>
</comment>
<evidence type="ECO:0000313" key="3">
    <source>
        <dbReference type="Proteomes" id="UP000800039"/>
    </source>
</evidence>
<proteinExistence type="predicted"/>
<feature type="compositionally biased region" description="Low complexity" evidence="1">
    <location>
        <begin position="38"/>
        <end position="56"/>
    </location>
</feature>
<gene>
    <name evidence="2" type="ORF">K460DRAFT_82249</name>
</gene>
<sequence length="242" mass="27180">MSSNDIHIDCIYFQQCDFRTSDLGQLLDNLLPERSSCKTKVPPSSSPPSTANPPVSDSVKNNFQIVKKNSRGYKSRRTRQDTRYKLQPHILHTLQRIFKVHRIEVAIALLCCIRIINRRFLGATLLYPHKPQGAIECHSNGWNCCCGDTRGAQFQEIESAIGRFRVFDSEVRCIDERVQSCDTAKDLWAETCADDVGRRRSDWTNTVGSGDCVGREVETFGLADKRDASEGGGGQLVKLSHC</sequence>
<keyword evidence="3" id="KW-1185">Reference proteome</keyword>
<evidence type="ECO:0000256" key="1">
    <source>
        <dbReference type="SAM" id="MobiDB-lite"/>
    </source>
</evidence>
<dbReference type="Proteomes" id="UP000800039">
    <property type="component" value="Unassembled WGS sequence"/>
</dbReference>
<reference evidence="2" key="1">
    <citation type="submission" date="2020-01" db="EMBL/GenBank/DDBJ databases">
        <authorList>
            <consortium name="DOE Joint Genome Institute"/>
            <person name="Haridas S."/>
            <person name="Albert R."/>
            <person name="Binder M."/>
            <person name="Bloem J."/>
            <person name="Labutti K."/>
            <person name="Salamov A."/>
            <person name="Andreopoulos B."/>
            <person name="Baker S.E."/>
            <person name="Barry K."/>
            <person name="Bills G."/>
            <person name="Bluhm B.H."/>
            <person name="Cannon C."/>
            <person name="Castanera R."/>
            <person name="Culley D.E."/>
            <person name="Daum C."/>
            <person name="Ezra D."/>
            <person name="Gonzalez J.B."/>
            <person name="Henrissat B."/>
            <person name="Kuo A."/>
            <person name="Liang C."/>
            <person name="Lipzen A."/>
            <person name="Lutzoni F."/>
            <person name="Magnuson J."/>
            <person name="Mondo S."/>
            <person name="Nolan M."/>
            <person name="Ohm R."/>
            <person name="Pangilinan J."/>
            <person name="Park H.-J."/>
            <person name="Ramirez L."/>
            <person name="Alfaro M."/>
            <person name="Sun H."/>
            <person name="Tritt A."/>
            <person name="Yoshinaga Y."/>
            <person name="Zwiers L.-H."/>
            <person name="Turgeon B.G."/>
            <person name="Goodwin S.B."/>
            <person name="Spatafora J.W."/>
            <person name="Crous P.W."/>
            <person name="Grigoriev I.V."/>
        </authorList>
    </citation>
    <scope>NUCLEOTIDE SEQUENCE</scope>
    <source>
        <strain evidence="2">CBS 394.84</strain>
    </source>
</reference>
<feature type="region of interest" description="Disordered" evidence="1">
    <location>
        <begin position="37"/>
        <end position="58"/>
    </location>
</feature>
<dbReference type="AlphaFoldDB" id="A0A9P4LBS1"/>
<organism evidence="2 3">
    <name type="scientific">Cucurbitaria berberidis CBS 394.84</name>
    <dbReference type="NCBI Taxonomy" id="1168544"/>
    <lineage>
        <taxon>Eukaryota</taxon>
        <taxon>Fungi</taxon>
        <taxon>Dikarya</taxon>
        <taxon>Ascomycota</taxon>
        <taxon>Pezizomycotina</taxon>
        <taxon>Dothideomycetes</taxon>
        <taxon>Pleosporomycetidae</taxon>
        <taxon>Pleosporales</taxon>
        <taxon>Pleosporineae</taxon>
        <taxon>Cucurbitariaceae</taxon>
        <taxon>Cucurbitaria</taxon>
    </lineage>
</organism>
<accession>A0A9P4LBS1</accession>
<name>A0A9P4LBS1_9PLEO</name>
<dbReference type="EMBL" id="ML976615">
    <property type="protein sequence ID" value="KAF1848888.1"/>
    <property type="molecule type" value="Genomic_DNA"/>
</dbReference>
<protein>
    <submittedName>
        <fullName evidence="2">Uncharacterized protein</fullName>
    </submittedName>
</protein>